<organism evidence="2">
    <name type="scientific">Lentimicrobium saccharophilum</name>
    <dbReference type="NCBI Taxonomy" id="1678841"/>
    <lineage>
        <taxon>Bacteria</taxon>
        <taxon>Pseudomonadati</taxon>
        <taxon>Bacteroidota</taxon>
        <taxon>Bacteroidia</taxon>
        <taxon>Bacteroidales</taxon>
        <taxon>Lentimicrobiaceae</taxon>
        <taxon>Lentimicrobium</taxon>
    </lineage>
</organism>
<gene>
    <name evidence="2" type="ORF">TBC1_111875</name>
</gene>
<keyword evidence="1" id="KW-0732">Signal</keyword>
<dbReference type="RefSeq" id="WP_062041300.1">
    <property type="nucleotide sequence ID" value="NZ_DF968182.1"/>
</dbReference>
<feature type="signal peptide" evidence="1">
    <location>
        <begin position="1"/>
        <end position="18"/>
    </location>
</feature>
<feature type="chain" id="PRO_5006633116" evidence="1">
    <location>
        <begin position="19"/>
        <end position="633"/>
    </location>
</feature>
<dbReference type="OrthoDB" id="996320at2"/>
<dbReference type="AlphaFoldDB" id="A0A0S7BS30"/>
<evidence type="ECO:0000313" key="2">
    <source>
        <dbReference type="EMBL" id="GAP43717.1"/>
    </source>
</evidence>
<proteinExistence type="predicted"/>
<accession>A0A0S7BS30</accession>
<protein>
    <submittedName>
        <fullName evidence="2">Uncharacterized protein</fullName>
    </submittedName>
</protein>
<keyword evidence="3" id="KW-1185">Reference proteome</keyword>
<reference evidence="2" key="1">
    <citation type="journal article" date="2015" name="Genome Announc.">
        <title>Draft Genome Sequence of Bacteroidales Strain TBC1, a Novel Isolate from a Methanogenic Wastewater Treatment System.</title>
        <authorList>
            <person name="Tourlousse D.M."/>
            <person name="Matsuura N."/>
            <person name="Sun L."/>
            <person name="Toyonaga M."/>
            <person name="Kuroda K."/>
            <person name="Ohashi A."/>
            <person name="Cruz R."/>
            <person name="Yamaguchi T."/>
            <person name="Sekiguchi Y."/>
        </authorList>
    </citation>
    <scope>NUCLEOTIDE SEQUENCE [LARGE SCALE GENOMIC DNA]</scope>
    <source>
        <strain evidence="2">TBC1</strain>
    </source>
</reference>
<evidence type="ECO:0000313" key="3">
    <source>
        <dbReference type="Proteomes" id="UP000053091"/>
    </source>
</evidence>
<evidence type="ECO:0000256" key="1">
    <source>
        <dbReference type="SAM" id="SignalP"/>
    </source>
</evidence>
<dbReference type="PATRIC" id="fig|1678841.3.peg.2095"/>
<dbReference type="Proteomes" id="UP000053091">
    <property type="component" value="Unassembled WGS sequence"/>
</dbReference>
<dbReference type="EMBL" id="DF968182">
    <property type="protein sequence ID" value="GAP43717.1"/>
    <property type="molecule type" value="Genomic_DNA"/>
</dbReference>
<name>A0A0S7BS30_9BACT</name>
<dbReference type="STRING" id="1678841.TBC1_111875"/>
<sequence>MKTGIFLFLVLLTIGLQAQVAVNTDGSTPDNSAMLDIKSTSRGVLVPRMTQSQRNAIASPATGLMVFQTDNSPGYYYNAGTPATPSWVLFGSNAGTFSQWITNGSNIYYNSGNVGIGTASPVAGVQAVSPAYDARLAAASQAVYGEHSISGSYGWLGASNEGGYGYSENGYGLRGNTTNGYALYGIHSASGNSGWIGAATEGVYGSSAAGAGVKGNTSTGYAIQGNATGAGFAGHFTGKTYVGGNLGINETNPNRPLYVCQSLAGLAYPLKIENKNETVNEAAAGILFSAGGSGTNLAGKGALAYIYNGSWNRGSFLFLQNSETNANNPTLSNAVMAITNSGNVGIGTTNPSGRLEVASLTGPQLVINGVSTNPDRPGIRFLNNYIHFISGDDVSDEYFGFYSTFSSTRAFDAKLAVHGKASASWGTYISLKHDGTRGIIDTDLGDINLQPAANLQLQPAGNVVSTRPTTINNNLTVNGDLNVSGDINTSARTAYRIIPPAAFVCYDNGKEYLNRGDLISATDILNDWVSFYAPLYLPQDVTITNVTSYWMDNSTGSATIILYRISLASGGGNIMSENDTYWQSTQRNYLSDNTIDTPVIDNQNYMYFFQMHLNSNMYFYGVRIEYTYTQLNH</sequence>